<dbReference type="InterPro" id="IPR028202">
    <property type="entry name" value="Reductase_C"/>
</dbReference>
<dbReference type="GO" id="GO:0016651">
    <property type="term" value="F:oxidoreductase activity, acting on NAD(P)H"/>
    <property type="evidence" value="ECO:0007669"/>
    <property type="project" value="TreeGrafter"/>
</dbReference>
<dbReference type="InterPro" id="IPR036188">
    <property type="entry name" value="FAD/NAD-bd_sf"/>
</dbReference>
<dbReference type="Gene3D" id="2.102.10.10">
    <property type="entry name" value="Rieske [2Fe-2S] iron-sulphur domain"/>
    <property type="match status" value="1"/>
</dbReference>
<comment type="caution">
    <text evidence="11">The sequence shown here is derived from an EMBL/GenBank/DDBJ whole genome shotgun (WGS) entry which is preliminary data.</text>
</comment>
<dbReference type="SUPFAM" id="SSF55424">
    <property type="entry name" value="FAD/NAD-linked reductases, dimerisation (C-terminal) domain"/>
    <property type="match status" value="1"/>
</dbReference>
<dbReference type="InterPro" id="IPR023753">
    <property type="entry name" value="FAD/NAD-binding_dom"/>
</dbReference>
<keyword evidence="9" id="KW-0411">Iron-sulfur</keyword>
<evidence type="ECO:0000256" key="1">
    <source>
        <dbReference type="ARBA" id="ARBA00001974"/>
    </source>
</evidence>
<protein>
    <recommendedName>
        <fullName evidence="10">Rieske domain-containing protein</fullName>
    </recommendedName>
</protein>
<dbReference type="AlphaFoldDB" id="A0A232M734"/>
<evidence type="ECO:0000256" key="2">
    <source>
        <dbReference type="ARBA" id="ARBA00006442"/>
    </source>
</evidence>
<organism evidence="11 12">
    <name type="scientific">Elaphomyces granulatus</name>
    <dbReference type="NCBI Taxonomy" id="519963"/>
    <lineage>
        <taxon>Eukaryota</taxon>
        <taxon>Fungi</taxon>
        <taxon>Dikarya</taxon>
        <taxon>Ascomycota</taxon>
        <taxon>Pezizomycotina</taxon>
        <taxon>Eurotiomycetes</taxon>
        <taxon>Eurotiomycetidae</taxon>
        <taxon>Eurotiales</taxon>
        <taxon>Elaphomycetaceae</taxon>
        <taxon>Elaphomyces</taxon>
    </lineage>
</organism>
<dbReference type="PANTHER" id="PTHR43557">
    <property type="entry name" value="APOPTOSIS-INDUCING FACTOR 1"/>
    <property type="match status" value="1"/>
</dbReference>
<evidence type="ECO:0000256" key="7">
    <source>
        <dbReference type="ARBA" id="ARBA00023002"/>
    </source>
</evidence>
<keyword evidence="4" id="KW-0001">2Fe-2S</keyword>
<comment type="cofactor">
    <cofactor evidence="1">
        <name>FAD</name>
        <dbReference type="ChEBI" id="CHEBI:57692"/>
    </cofactor>
</comment>
<dbReference type="OrthoDB" id="6029at2759"/>
<dbReference type="Gene3D" id="3.50.50.60">
    <property type="entry name" value="FAD/NAD(P)-binding domain"/>
    <property type="match status" value="2"/>
</dbReference>
<dbReference type="Proteomes" id="UP000243515">
    <property type="component" value="Unassembled WGS sequence"/>
</dbReference>
<keyword evidence="7" id="KW-0560">Oxidoreductase</keyword>
<dbReference type="EMBL" id="NPHW01002226">
    <property type="protein sequence ID" value="OXV11927.1"/>
    <property type="molecule type" value="Genomic_DNA"/>
</dbReference>
<evidence type="ECO:0000313" key="12">
    <source>
        <dbReference type="Proteomes" id="UP000243515"/>
    </source>
</evidence>
<dbReference type="Pfam" id="PF14759">
    <property type="entry name" value="Reductase_C"/>
    <property type="match status" value="1"/>
</dbReference>
<keyword evidence="5" id="KW-0479">Metal-binding</keyword>
<dbReference type="PRINTS" id="PR00368">
    <property type="entry name" value="FADPNR"/>
</dbReference>
<dbReference type="GO" id="GO:0046872">
    <property type="term" value="F:metal ion binding"/>
    <property type="evidence" value="ECO:0007669"/>
    <property type="project" value="UniProtKB-KW"/>
</dbReference>
<evidence type="ECO:0000256" key="8">
    <source>
        <dbReference type="ARBA" id="ARBA00023004"/>
    </source>
</evidence>
<evidence type="ECO:0000256" key="3">
    <source>
        <dbReference type="ARBA" id="ARBA00022630"/>
    </source>
</evidence>
<dbReference type="Gene3D" id="3.30.390.30">
    <property type="match status" value="1"/>
</dbReference>
<dbReference type="PRINTS" id="PR00411">
    <property type="entry name" value="PNDRDTASEI"/>
</dbReference>
<dbReference type="SUPFAM" id="SSF50022">
    <property type="entry name" value="ISP domain"/>
    <property type="match status" value="1"/>
</dbReference>
<gene>
    <name evidence="11" type="ORF">Egran_00312</name>
</gene>
<dbReference type="PROSITE" id="PS51296">
    <property type="entry name" value="RIESKE"/>
    <property type="match status" value="1"/>
</dbReference>
<reference evidence="11 12" key="1">
    <citation type="journal article" date="2015" name="Environ. Microbiol.">
        <title>Metagenome sequence of Elaphomyces granulatus from sporocarp tissue reveals Ascomycota ectomycorrhizal fingerprints of genome expansion and a Proteobacteria-rich microbiome.</title>
        <authorList>
            <person name="Quandt C.A."/>
            <person name="Kohler A."/>
            <person name="Hesse C.N."/>
            <person name="Sharpton T.J."/>
            <person name="Martin F."/>
            <person name="Spatafora J.W."/>
        </authorList>
    </citation>
    <scope>NUCLEOTIDE SEQUENCE [LARGE SCALE GENOMIC DNA]</scope>
    <source>
        <strain evidence="11 12">OSC145934</strain>
    </source>
</reference>
<dbReference type="InterPro" id="IPR036922">
    <property type="entry name" value="Rieske_2Fe-2S_sf"/>
</dbReference>
<evidence type="ECO:0000256" key="5">
    <source>
        <dbReference type="ARBA" id="ARBA00022723"/>
    </source>
</evidence>
<dbReference type="PANTHER" id="PTHR43557:SF2">
    <property type="entry name" value="RIESKE DOMAIN-CONTAINING PROTEIN-RELATED"/>
    <property type="match status" value="1"/>
</dbReference>
<keyword evidence="8" id="KW-0408">Iron</keyword>
<name>A0A232M734_9EURO</name>
<evidence type="ECO:0000256" key="4">
    <source>
        <dbReference type="ARBA" id="ARBA00022714"/>
    </source>
</evidence>
<dbReference type="Pfam" id="PF00355">
    <property type="entry name" value="Rieske"/>
    <property type="match status" value="1"/>
</dbReference>
<evidence type="ECO:0000256" key="6">
    <source>
        <dbReference type="ARBA" id="ARBA00022827"/>
    </source>
</evidence>
<keyword evidence="12" id="KW-1185">Reference proteome</keyword>
<dbReference type="InterPro" id="IPR016156">
    <property type="entry name" value="FAD/NAD-linked_Rdtase_dimer_sf"/>
</dbReference>
<keyword evidence="3" id="KW-0285">Flavoprotein</keyword>
<dbReference type="InterPro" id="IPR050446">
    <property type="entry name" value="FAD-oxidoreductase/Apoptosis"/>
</dbReference>
<dbReference type="InterPro" id="IPR017941">
    <property type="entry name" value="Rieske_2Fe-2S"/>
</dbReference>
<dbReference type="Pfam" id="PF07992">
    <property type="entry name" value="Pyr_redox_2"/>
    <property type="match status" value="1"/>
</dbReference>
<evidence type="ECO:0000313" key="11">
    <source>
        <dbReference type="EMBL" id="OXV11927.1"/>
    </source>
</evidence>
<sequence length="641" mass="69384">MKHIFLVMQQQTLLAQFVASVNSLSIAANRCGQRGMRNCCHRSNHSLIRQSNKKHRLSVCCQHRSFSNSPSITSSIAAQTKKKMAAEYKLKNITSLTDIQNFEKAESEVEGIEGAKVLVLRLYNEVHAISPRCTHYGAPLKIGVIQPDGQIRCPWHGACFNIRTGDVEDAPALNALHTFDVYEKDGGVYIQGEHDAIKAGQRNPNVACTSTVISPEKVVVIGGGSGTLGAVQTLRELGFKGTITIISSEPNLPLDRTKLSKALIADPKKVEIRPREWYQSASIDVIQNEATAVDFSKKVVSTKSGETFPYTKLVLATGGIPRRLPLPGFTELSNIFVLRFITDVQAILGALGEEKKNVVIIGSSFIGMEVGNALSKNHEVTIVGLEKVPLERVMGEEVGKTCQNLLEKSGVRFKMSASVDKATPSSSDPNKVGAVHLKDGTVLPADLVILGVGVRPATDFLKDNSVITLEKDGSLKTDESFAVPGLNGDVYAIGDIATYPYHGPGADPDGGTLTRIEHWNVAQNAGRGAARSIVHSLSSSQPLKSQTFIPIFWSAIGKQLRYCGSTAGGWDSLVLKGEPENEKFAAYYCKGQSVVAVTTMQTDPVMVKCVELLRRGNMPTKQEIEEGIDVLALGIPKNIRI</sequence>
<dbReference type="SUPFAM" id="SSF51905">
    <property type="entry name" value="FAD/NAD(P)-binding domain"/>
    <property type="match status" value="2"/>
</dbReference>
<evidence type="ECO:0000259" key="10">
    <source>
        <dbReference type="PROSITE" id="PS51296"/>
    </source>
</evidence>
<comment type="similarity">
    <text evidence="2">Belongs to the FAD-dependent oxidoreductase family.</text>
</comment>
<keyword evidence="6" id="KW-0274">FAD</keyword>
<dbReference type="GO" id="GO:0005737">
    <property type="term" value="C:cytoplasm"/>
    <property type="evidence" value="ECO:0007669"/>
    <property type="project" value="TreeGrafter"/>
</dbReference>
<accession>A0A232M734</accession>
<feature type="domain" description="Rieske" evidence="10">
    <location>
        <begin position="100"/>
        <end position="190"/>
    </location>
</feature>
<dbReference type="GO" id="GO:0051537">
    <property type="term" value="F:2 iron, 2 sulfur cluster binding"/>
    <property type="evidence" value="ECO:0007669"/>
    <property type="project" value="UniProtKB-KW"/>
</dbReference>
<evidence type="ECO:0000256" key="9">
    <source>
        <dbReference type="ARBA" id="ARBA00023014"/>
    </source>
</evidence>
<proteinExistence type="inferred from homology"/>